<dbReference type="PANTHER" id="PTHR13492:SF2">
    <property type="entry name" value="RING FINGER PROTEIN 37"/>
    <property type="match status" value="1"/>
</dbReference>
<keyword evidence="2" id="KW-0863">Zinc-finger</keyword>
<dbReference type="InterPro" id="IPR003613">
    <property type="entry name" value="Ubox_domain"/>
</dbReference>
<dbReference type="GO" id="GO:0034450">
    <property type="term" value="F:ubiquitin-ubiquitin ligase activity"/>
    <property type="evidence" value="ECO:0007669"/>
    <property type="project" value="TreeGrafter"/>
</dbReference>
<dbReference type="InterPro" id="IPR039925">
    <property type="entry name" value="RNF37_RING-Ubox"/>
</dbReference>
<dbReference type="PROSITE" id="PS51698">
    <property type="entry name" value="U_BOX"/>
    <property type="match status" value="1"/>
</dbReference>
<feature type="domain" description="U-box" evidence="4">
    <location>
        <begin position="51"/>
        <end position="105"/>
    </location>
</feature>
<dbReference type="STRING" id="121845.A0A3Q0J6L3"/>
<dbReference type="AlphaFoldDB" id="A0A3Q0J6L3"/>
<dbReference type="SUPFAM" id="SSF57850">
    <property type="entry name" value="RING/U-box"/>
    <property type="match status" value="1"/>
</dbReference>
<evidence type="ECO:0000259" key="4">
    <source>
        <dbReference type="PROSITE" id="PS51698"/>
    </source>
</evidence>
<dbReference type="GO" id="GO:0000209">
    <property type="term" value="P:protein polyubiquitination"/>
    <property type="evidence" value="ECO:0007669"/>
    <property type="project" value="TreeGrafter"/>
</dbReference>
<reference evidence="6" key="1">
    <citation type="submission" date="2025-08" db="UniProtKB">
        <authorList>
            <consortium name="RefSeq"/>
        </authorList>
    </citation>
    <scope>IDENTIFICATION</scope>
</reference>
<dbReference type="RefSeq" id="XP_026684091.1">
    <property type="nucleotide sequence ID" value="XM_026828290.1"/>
</dbReference>
<dbReference type="KEGG" id="dci:103515682"/>
<evidence type="ECO:0000256" key="3">
    <source>
        <dbReference type="ARBA" id="ARBA00022833"/>
    </source>
</evidence>
<dbReference type="GO" id="GO:0008270">
    <property type="term" value="F:zinc ion binding"/>
    <property type="evidence" value="ECO:0007669"/>
    <property type="project" value="UniProtKB-KW"/>
</dbReference>
<sequence>MGQKFKYREFVDLLNQTSIKPSLNHDRLRKHSSNKNEVFDSKLASVKCSDEIPEDFIDPITHEFMTNPFILPCGKIIDKSTLDKYLEHELKWNRLANDPFTGVKFNVHQKPVQAIHLKSRIDKFLFLNQNHSLVEKLPRTFQNIHSQNRHKNLLFKMVGDKQINHGLTIHENNTDLTKCQSNESRKRRKLSCSNQDTSLEHLFSHSKRDQNESENIQSVPSICTNIGPILQPEKEHIIDLTDDGTTHLENNLDNQIQNTLKDLPSFIMDNSTVSSVQTQIACVNCSQTKLLYKIITCTHHICRQCLVSIKVC</sequence>
<proteinExistence type="predicted"/>
<organism evidence="5 6">
    <name type="scientific">Diaphorina citri</name>
    <name type="common">Asian citrus psyllid</name>
    <dbReference type="NCBI Taxonomy" id="121845"/>
    <lineage>
        <taxon>Eukaryota</taxon>
        <taxon>Metazoa</taxon>
        <taxon>Ecdysozoa</taxon>
        <taxon>Arthropoda</taxon>
        <taxon>Hexapoda</taxon>
        <taxon>Insecta</taxon>
        <taxon>Pterygota</taxon>
        <taxon>Neoptera</taxon>
        <taxon>Paraneoptera</taxon>
        <taxon>Hemiptera</taxon>
        <taxon>Sternorrhyncha</taxon>
        <taxon>Psylloidea</taxon>
        <taxon>Psyllidae</taxon>
        <taxon>Diaphorininae</taxon>
        <taxon>Diaphorina</taxon>
    </lineage>
</organism>
<gene>
    <name evidence="6" type="primary">LOC103515682</name>
</gene>
<dbReference type="SMART" id="SM00504">
    <property type="entry name" value="Ubox"/>
    <property type="match status" value="1"/>
</dbReference>
<evidence type="ECO:0000313" key="5">
    <source>
        <dbReference type="Proteomes" id="UP000079169"/>
    </source>
</evidence>
<dbReference type="InterPro" id="IPR039847">
    <property type="entry name" value="Ubox5"/>
</dbReference>
<dbReference type="InterPro" id="IPR017907">
    <property type="entry name" value="Znf_RING_CS"/>
</dbReference>
<dbReference type="GO" id="GO:0031625">
    <property type="term" value="F:ubiquitin protein ligase binding"/>
    <property type="evidence" value="ECO:0007669"/>
    <property type="project" value="TreeGrafter"/>
</dbReference>
<keyword evidence="5" id="KW-1185">Reference proteome</keyword>
<dbReference type="Pfam" id="PF04564">
    <property type="entry name" value="U-box"/>
    <property type="match status" value="1"/>
</dbReference>
<dbReference type="GO" id="GO:0005634">
    <property type="term" value="C:nucleus"/>
    <property type="evidence" value="ECO:0007669"/>
    <property type="project" value="TreeGrafter"/>
</dbReference>
<evidence type="ECO:0000256" key="2">
    <source>
        <dbReference type="ARBA" id="ARBA00022771"/>
    </source>
</evidence>
<name>A0A3Q0J6L3_DIACI</name>
<keyword evidence="3" id="KW-0862">Zinc</keyword>
<protein>
    <submittedName>
        <fullName evidence="6">Uncharacterized protein LOC103515682</fullName>
    </submittedName>
</protein>
<dbReference type="GeneID" id="103515682"/>
<dbReference type="PANTHER" id="PTHR13492">
    <property type="entry name" value="RING FINGER PROTEIN 37"/>
    <property type="match status" value="1"/>
</dbReference>
<keyword evidence="1" id="KW-0479">Metal-binding</keyword>
<dbReference type="Gene3D" id="3.30.40.10">
    <property type="entry name" value="Zinc/RING finger domain, C3HC4 (zinc finger)"/>
    <property type="match status" value="1"/>
</dbReference>
<dbReference type="PaxDb" id="121845-A0A3Q0J6L3"/>
<dbReference type="InterPro" id="IPR013083">
    <property type="entry name" value="Znf_RING/FYVE/PHD"/>
</dbReference>
<dbReference type="PROSITE" id="PS00518">
    <property type="entry name" value="ZF_RING_1"/>
    <property type="match status" value="1"/>
</dbReference>
<dbReference type="Proteomes" id="UP000079169">
    <property type="component" value="Unplaced"/>
</dbReference>
<evidence type="ECO:0000256" key="1">
    <source>
        <dbReference type="ARBA" id="ARBA00022723"/>
    </source>
</evidence>
<dbReference type="CDD" id="cd16660">
    <property type="entry name" value="RING-Ubox_RNF37"/>
    <property type="match status" value="1"/>
</dbReference>
<accession>A0A3Q0J6L3</accession>
<evidence type="ECO:0000313" key="6">
    <source>
        <dbReference type="RefSeq" id="XP_026684091.1"/>
    </source>
</evidence>